<reference evidence="1 2" key="1">
    <citation type="submission" date="2017-11" db="EMBL/GenBank/DDBJ databases">
        <title>Comparative genomic analysis of Holospora spp., intranuclear symbionts of paramecia.</title>
        <authorList>
            <person name="Garushyants S.K."/>
            <person name="Beliavskaya A."/>
            <person name="Malko D.B."/>
            <person name="Logacheva M.D."/>
            <person name="Rautian M.S."/>
            <person name="Gelfand M.S."/>
        </authorList>
    </citation>
    <scope>NUCLEOTIDE SEQUENCE [LARGE SCALE GENOMIC DNA]</scope>
    <source>
        <strain evidence="2">02AZ16</strain>
    </source>
</reference>
<dbReference type="RefSeq" id="WP_104206643.1">
    <property type="nucleotide sequence ID" value="NZ_PHHC01000079.1"/>
</dbReference>
<keyword evidence="2" id="KW-1185">Reference proteome</keyword>
<dbReference type="Proteomes" id="UP000239425">
    <property type="component" value="Unassembled WGS sequence"/>
</dbReference>
<proteinExistence type="predicted"/>
<dbReference type="EMBL" id="PHHC01000079">
    <property type="protein sequence ID" value="PPE04036.1"/>
    <property type="molecule type" value="Genomic_DNA"/>
</dbReference>
<evidence type="ECO:0000313" key="1">
    <source>
        <dbReference type="EMBL" id="PPE04036.1"/>
    </source>
</evidence>
<accession>A0A2S5R9N2</accession>
<dbReference type="AlphaFoldDB" id="A0A2S5R9N2"/>
<sequence>MLKIKKIKYEEIAWLFNAGISCVYRRLKKLDFTYKKFFTFGEACEEITIKKQSNNISPERLV</sequence>
<evidence type="ECO:0000313" key="2">
    <source>
        <dbReference type="Proteomes" id="UP000239425"/>
    </source>
</evidence>
<gene>
    <name evidence="1" type="ORF">HCUR_00571</name>
</gene>
<name>A0A2S5R9N2_9PROT</name>
<protein>
    <submittedName>
        <fullName evidence="1">Uncharacterized protein</fullName>
    </submittedName>
</protein>
<comment type="caution">
    <text evidence="1">The sequence shown here is derived from an EMBL/GenBank/DDBJ whole genome shotgun (WGS) entry which is preliminary data.</text>
</comment>
<dbReference type="PROSITE" id="PS51257">
    <property type="entry name" value="PROKAR_LIPOPROTEIN"/>
    <property type="match status" value="1"/>
</dbReference>
<organism evidence="1 2">
    <name type="scientific">Holospora curviuscula</name>
    <dbReference type="NCBI Taxonomy" id="1082868"/>
    <lineage>
        <taxon>Bacteria</taxon>
        <taxon>Pseudomonadati</taxon>
        <taxon>Pseudomonadota</taxon>
        <taxon>Alphaproteobacteria</taxon>
        <taxon>Holosporales</taxon>
        <taxon>Holosporaceae</taxon>
        <taxon>Holospora</taxon>
    </lineage>
</organism>